<evidence type="ECO:0000256" key="2">
    <source>
        <dbReference type="ARBA" id="ARBA00022475"/>
    </source>
</evidence>
<comment type="caution">
    <text evidence="9">The sequence shown here is derived from an EMBL/GenBank/DDBJ whole genome shotgun (WGS) entry which is preliminary data.</text>
</comment>
<evidence type="ECO:0000256" key="3">
    <source>
        <dbReference type="ARBA" id="ARBA00022676"/>
    </source>
</evidence>
<reference evidence="9 10" key="1">
    <citation type="submission" date="2023-09" db="EMBL/GenBank/DDBJ databases">
        <authorList>
            <person name="Rey-Velasco X."/>
        </authorList>
    </citation>
    <scope>NUCLEOTIDE SEQUENCE [LARGE SCALE GENOMIC DNA]</scope>
    <source>
        <strain evidence="9 10">F390</strain>
    </source>
</reference>
<evidence type="ECO:0000256" key="1">
    <source>
        <dbReference type="ARBA" id="ARBA00004651"/>
    </source>
</evidence>
<dbReference type="EC" id="2.4.-.-" evidence="9"/>
<organism evidence="9 10">
    <name type="scientific">Croceicoccus esteveae</name>
    <dbReference type="NCBI Taxonomy" id="3075597"/>
    <lineage>
        <taxon>Bacteria</taxon>
        <taxon>Pseudomonadati</taxon>
        <taxon>Pseudomonadota</taxon>
        <taxon>Alphaproteobacteria</taxon>
        <taxon>Sphingomonadales</taxon>
        <taxon>Erythrobacteraceae</taxon>
        <taxon>Croceicoccus</taxon>
    </lineage>
</organism>
<feature type="transmembrane region" description="Helical" evidence="8">
    <location>
        <begin position="195"/>
        <end position="216"/>
    </location>
</feature>
<proteinExistence type="predicted"/>
<protein>
    <submittedName>
        <fullName evidence="9">Glycosyltransferase family 39 protein</fullName>
        <ecNumber evidence="9">2.4.-.-</ecNumber>
    </submittedName>
</protein>
<evidence type="ECO:0000256" key="7">
    <source>
        <dbReference type="ARBA" id="ARBA00023136"/>
    </source>
</evidence>
<evidence type="ECO:0000256" key="8">
    <source>
        <dbReference type="SAM" id="Phobius"/>
    </source>
</evidence>
<feature type="transmembrane region" description="Helical" evidence="8">
    <location>
        <begin position="340"/>
        <end position="362"/>
    </location>
</feature>
<keyword evidence="7 8" id="KW-0472">Membrane</keyword>
<feature type="transmembrane region" description="Helical" evidence="8">
    <location>
        <begin position="64"/>
        <end position="85"/>
    </location>
</feature>
<dbReference type="EMBL" id="JAVRHS010000014">
    <property type="protein sequence ID" value="MDT0576978.1"/>
    <property type="molecule type" value="Genomic_DNA"/>
</dbReference>
<evidence type="ECO:0000313" key="9">
    <source>
        <dbReference type="EMBL" id="MDT0576978.1"/>
    </source>
</evidence>
<name>A0ABU2ZLR8_9SPHN</name>
<comment type="subcellular location">
    <subcellularLocation>
        <location evidence="1">Cell membrane</location>
        <topology evidence="1">Multi-pass membrane protein</topology>
    </subcellularLocation>
</comment>
<dbReference type="PANTHER" id="PTHR33908:SF3">
    <property type="entry name" value="UNDECAPRENYL PHOSPHATE-ALPHA-4-AMINO-4-DEOXY-L-ARABINOSE ARABINOSYL TRANSFERASE"/>
    <property type="match status" value="1"/>
</dbReference>
<evidence type="ECO:0000256" key="4">
    <source>
        <dbReference type="ARBA" id="ARBA00022679"/>
    </source>
</evidence>
<evidence type="ECO:0000256" key="6">
    <source>
        <dbReference type="ARBA" id="ARBA00022989"/>
    </source>
</evidence>
<dbReference type="Proteomes" id="UP001259803">
    <property type="component" value="Unassembled WGS sequence"/>
</dbReference>
<feature type="transmembrane region" description="Helical" evidence="8">
    <location>
        <begin position="147"/>
        <end position="175"/>
    </location>
</feature>
<keyword evidence="5 8" id="KW-0812">Transmembrane</keyword>
<dbReference type="RefSeq" id="WP_311341553.1">
    <property type="nucleotide sequence ID" value="NZ_JAVRHS010000014.1"/>
</dbReference>
<feature type="transmembrane region" description="Helical" evidence="8">
    <location>
        <begin position="236"/>
        <end position="259"/>
    </location>
</feature>
<keyword evidence="6 8" id="KW-1133">Transmembrane helix</keyword>
<evidence type="ECO:0000313" key="10">
    <source>
        <dbReference type="Proteomes" id="UP001259803"/>
    </source>
</evidence>
<keyword evidence="2" id="KW-1003">Cell membrane</keyword>
<keyword evidence="10" id="KW-1185">Reference proteome</keyword>
<feature type="transmembrane region" description="Helical" evidence="8">
    <location>
        <begin position="295"/>
        <end position="320"/>
    </location>
</feature>
<dbReference type="InterPro" id="IPR050297">
    <property type="entry name" value="LipidA_mod_glycosyltrf_83"/>
</dbReference>
<dbReference type="PANTHER" id="PTHR33908">
    <property type="entry name" value="MANNOSYLTRANSFERASE YKCB-RELATED"/>
    <property type="match status" value="1"/>
</dbReference>
<accession>A0ABU2ZLR8</accession>
<gene>
    <name evidence="9" type="ORF">RM533_12450</name>
</gene>
<sequence length="530" mass="57381">MRVFTSHLAPVFTDELFHVLAGQAMAQGRGTALIDGHYDRGWLYTAAVAGLYRMDGMNGMGSVALARLPALLAGAVCPALLFLLVDRTAGRAAAIIAAALLTLDALSVEYSQFARFYTAQQLCVLGMVLVGHDALHRPLRQAVPRGLGALVLAILAIHFQVTSVVVVAAFAGFVMGEVLLRPSVRAWLWQKQRRWWVVTALILMLVVGLASVVALWPMLQTSDGWAEANRSNLRFYFDALLASWPVLWPLTGFLTLAALWCWPRVTILCVLLFATTFVVQSLGSMKTARYLLHVLPFLFALWAMGSVVALRALAAALRIMAERIHAERGTQDVATAPFTMAGFVISGLFISGLAISAMAILLPNPALATTLAATLRSVGPVLHNPAILLAEPDDPPWSTGSDALRATVPHDALLVSADVMRTARHLRAPQLSFRSDGDPPGSFFPVDQRTGLPRVGRPDSLELLIRCTRHGAILVPQSKWRTFAVSDAAAQTVERLTMRLPAPPGFRLYRWSHAPARMPGCATVTQALGK</sequence>
<feature type="transmembrane region" description="Helical" evidence="8">
    <location>
        <begin position="265"/>
        <end position="283"/>
    </location>
</feature>
<dbReference type="GO" id="GO:0016757">
    <property type="term" value="F:glycosyltransferase activity"/>
    <property type="evidence" value="ECO:0007669"/>
    <property type="project" value="UniProtKB-KW"/>
</dbReference>
<keyword evidence="4 9" id="KW-0808">Transferase</keyword>
<keyword evidence="3 9" id="KW-0328">Glycosyltransferase</keyword>
<feature type="transmembrane region" description="Helical" evidence="8">
    <location>
        <begin position="92"/>
        <end position="110"/>
    </location>
</feature>
<evidence type="ECO:0000256" key="5">
    <source>
        <dbReference type="ARBA" id="ARBA00022692"/>
    </source>
</evidence>